<feature type="binding site" evidence="2">
    <location>
        <position position="68"/>
    </location>
    <ligand>
        <name>S-adenosyl-L-methionine</name>
        <dbReference type="ChEBI" id="CHEBI:59789"/>
    </ligand>
</feature>
<evidence type="ECO:0000313" key="6">
    <source>
        <dbReference type="Proteomes" id="UP000078070"/>
    </source>
</evidence>
<dbReference type="PANTHER" id="PTHR42912:SF45">
    <property type="entry name" value="23S RRNA (GUANINE(745)-N(1))-METHYLTRANSFERASE"/>
    <property type="match status" value="1"/>
</dbReference>
<dbReference type="InterPro" id="IPR029063">
    <property type="entry name" value="SAM-dependent_MTases_sf"/>
</dbReference>
<reference evidence="6" key="1">
    <citation type="submission" date="2016-05" db="EMBL/GenBank/DDBJ databases">
        <authorList>
            <person name="Baek K."/>
            <person name="Yang S.-J."/>
        </authorList>
    </citation>
    <scope>NUCLEOTIDE SEQUENCE [LARGE SCALE GENOMIC DNA]</scope>
    <source>
        <strain evidence="6">ST58-10</strain>
    </source>
</reference>
<dbReference type="InterPro" id="IPR048647">
    <property type="entry name" value="RlmA_N"/>
</dbReference>
<keyword evidence="1" id="KW-0479">Metal-binding</keyword>
<protein>
    <submittedName>
        <fullName evidence="5">rRNA (Guanine-N1)-methyltransferase</fullName>
    </submittedName>
</protein>
<dbReference type="OrthoDB" id="108476at2"/>
<dbReference type="GO" id="GO:0008168">
    <property type="term" value="F:methyltransferase activity"/>
    <property type="evidence" value="ECO:0007669"/>
    <property type="project" value="UniProtKB-KW"/>
</dbReference>
<dbReference type="Proteomes" id="UP000078070">
    <property type="component" value="Chromosome"/>
</dbReference>
<feature type="binding site" evidence="2">
    <location>
        <position position="190"/>
    </location>
    <ligand>
        <name>S-adenosyl-L-methionine</name>
        <dbReference type="ChEBI" id="CHEBI:59789"/>
    </ligand>
</feature>
<dbReference type="Pfam" id="PF21302">
    <property type="entry name" value="Zn_ribbon_RlmA"/>
    <property type="match status" value="1"/>
</dbReference>
<evidence type="ECO:0000313" key="5">
    <source>
        <dbReference type="EMBL" id="ANG64254.1"/>
    </source>
</evidence>
<dbReference type="CDD" id="cd02440">
    <property type="entry name" value="AdoMet_MTases"/>
    <property type="match status" value="1"/>
</dbReference>
<evidence type="ECO:0000256" key="1">
    <source>
        <dbReference type="PIRSR" id="PIRSR018249-1"/>
    </source>
</evidence>
<name>A0A1A9F1P0_9GAMM</name>
<accession>A0A1A9F1P0</accession>
<keyword evidence="2" id="KW-0949">S-adenosyl-L-methionine</keyword>
<gene>
    <name evidence="5" type="ORF">A8C75_18415</name>
</gene>
<feature type="domain" description="Methyltransferase" evidence="3">
    <location>
        <begin position="93"/>
        <end position="179"/>
    </location>
</feature>
<dbReference type="InterPro" id="IPR050508">
    <property type="entry name" value="Methyltransf_Superfamily"/>
</dbReference>
<dbReference type="SUPFAM" id="SSF53335">
    <property type="entry name" value="S-adenosyl-L-methionine-dependent methyltransferases"/>
    <property type="match status" value="1"/>
</dbReference>
<proteinExistence type="predicted"/>
<evidence type="ECO:0000259" key="3">
    <source>
        <dbReference type="Pfam" id="PF13649"/>
    </source>
</evidence>
<feature type="domain" description="23S rRNA (guanine(745)-N(1))-methyltransferase N-terminal" evidence="4">
    <location>
        <begin position="5"/>
        <end position="46"/>
    </location>
</feature>
<dbReference type="InterPro" id="IPR016718">
    <property type="entry name" value="rRNA_m1G-MeTrfase_A_prd"/>
</dbReference>
<keyword evidence="5" id="KW-0808">Transferase</keyword>
<dbReference type="KEGG" id="mars:A8C75_18415"/>
<evidence type="ECO:0000259" key="4">
    <source>
        <dbReference type="Pfam" id="PF21302"/>
    </source>
</evidence>
<dbReference type="GO" id="GO:0032259">
    <property type="term" value="P:methylation"/>
    <property type="evidence" value="ECO:0007669"/>
    <property type="project" value="UniProtKB-KW"/>
</dbReference>
<organism evidence="5 6">
    <name type="scientific">Marinobacterium aestuarii</name>
    <dbReference type="NCBI Taxonomy" id="1821621"/>
    <lineage>
        <taxon>Bacteria</taxon>
        <taxon>Pseudomonadati</taxon>
        <taxon>Pseudomonadota</taxon>
        <taxon>Gammaproteobacteria</taxon>
        <taxon>Oceanospirillales</taxon>
        <taxon>Oceanospirillaceae</taxon>
        <taxon>Marinobacterium</taxon>
    </lineage>
</organism>
<sequence length="278" mass="30709">MMQLACPLCRQPLDEQPPQLRCSNGHSYDQARQGYWNLLLVQRKRSLDPGDNTAMVQARRAFLDQGHYAPLSDQINGLLSQALAGQSTAVELLDLGCGEGYYSARMEQALQSAGIDIALTGLDISKHAVRAACQRSRTARWLVASGADMPLPPASLDAITLLFSRLMPEPMAKALKPGGLLFLAWPGEQHLIELRRHIYADIRPSDYDPLSQLSEYFSLEQQQAVQYRFTLSDSDSIQTLLGMTPHSQRLAAQARADLAALAQLELTLDVNLAVLKRL</sequence>
<feature type="binding site" evidence="1">
    <location>
        <position position="26"/>
    </location>
    <ligand>
        <name>Zn(2+)</name>
        <dbReference type="ChEBI" id="CHEBI:29105"/>
    </ligand>
</feature>
<dbReference type="PIRSF" id="PIRSF018249">
    <property type="entry name" value="MyrA_prd"/>
    <property type="match status" value="1"/>
</dbReference>
<keyword evidence="5" id="KW-0489">Methyltransferase</keyword>
<dbReference type="Gene3D" id="3.40.50.150">
    <property type="entry name" value="Vaccinia Virus protein VP39"/>
    <property type="match status" value="1"/>
</dbReference>
<dbReference type="STRING" id="1821621.A8C75_18415"/>
<feature type="binding site" evidence="2">
    <location>
        <begin position="99"/>
        <end position="100"/>
    </location>
    <ligand>
        <name>S-adenosyl-L-methionine</name>
        <dbReference type="ChEBI" id="CHEBI:59789"/>
    </ligand>
</feature>
<dbReference type="PANTHER" id="PTHR42912">
    <property type="entry name" value="METHYLTRANSFERASE"/>
    <property type="match status" value="1"/>
</dbReference>
<feature type="binding site" evidence="1">
    <location>
        <position position="22"/>
    </location>
    <ligand>
        <name>Zn(2+)</name>
        <dbReference type="ChEBI" id="CHEBI:29105"/>
    </ligand>
</feature>
<keyword evidence="1" id="KW-0862">Zinc</keyword>
<dbReference type="InterPro" id="IPR041698">
    <property type="entry name" value="Methyltransf_25"/>
</dbReference>
<dbReference type="EMBL" id="CP015839">
    <property type="protein sequence ID" value="ANG64254.1"/>
    <property type="molecule type" value="Genomic_DNA"/>
</dbReference>
<dbReference type="RefSeq" id="WP_067385705.1">
    <property type="nucleotide sequence ID" value="NZ_CP015839.1"/>
</dbReference>
<evidence type="ECO:0000256" key="2">
    <source>
        <dbReference type="PIRSR" id="PIRSR018249-2"/>
    </source>
</evidence>
<dbReference type="GO" id="GO:0046872">
    <property type="term" value="F:metal ion binding"/>
    <property type="evidence" value="ECO:0007669"/>
    <property type="project" value="UniProtKB-KW"/>
</dbReference>
<dbReference type="Pfam" id="PF13649">
    <property type="entry name" value="Methyltransf_25"/>
    <property type="match status" value="1"/>
</dbReference>
<keyword evidence="6" id="KW-1185">Reference proteome</keyword>
<dbReference type="AlphaFoldDB" id="A0A1A9F1P0"/>
<reference evidence="5 6" key="2">
    <citation type="journal article" date="2018" name="Int. J. Syst. Evol. Microbiol.">
        <title>Marinobacterium aestuarii sp. nov., a benzene-degrading marine bacterium isolated from estuary sediment.</title>
        <authorList>
            <person name="Bae S.S."/>
            <person name="Jung J."/>
            <person name="Chung D."/>
            <person name="Baek K."/>
        </authorList>
    </citation>
    <scope>NUCLEOTIDE SEQUENCE [LARGE SCALE GENOMIC DNA]</scope>
    <source>
        <strain evidence="5 6">ST58-10</strain>
    </source>
</reference>
<feature type="binding site" evidence="1">
    <location>
        <position position="6"/>
    </location>
    <ligand>
        <name>Zn(2+)</name>
        <dbReference type="ChEBI" id="CHEBI:29105"/>
    </ligand>
</feature>
<feature type="binding site" evidence="1">
    <location>
        <position position="9"/>
    </location>
    <ligand>
        <name>Zn(2+)</name>
        <dbReference type="ChEBI" id="CHEBI:29105"/>
    </ligand>
</feature>